<dbReference type="Pfam" id="PF00058">
    <property type="entry name" value="Ldl_recept_b"/>
    <property type="match status" value="6"/>
</dbReference>
<dbReference type="EMBL" id="JANEYF010002218">
    <property type="protein sequence ID" value="KAJ8949686.1"/>
    <property type="molecule type" value="Genomic_DNA"/>
</dbReference>
<feature type="repeat" description="LDL-receptor class B" evidence="8">
    <location>
        <begin position="244"/>
        <end position="287"/>
    </location>
</feature>
<name>A0AAV8YGJ5_9CUCU</name>
<keyword evidence="6" id="KW-1015">Disulfide bond</keyword>
<feature type="domain" description="EGF-like" evidence="10">
    <location>
        <begin position="73"/>
        <end position="110"/>
    </location>
</feature>
<feature type="transmembrane region" description="Helical" evidence="9">
    <location>
        <begin position="777"/>
        <end position="801"/>
    </location>
</feature>
<evidence type="ECO:0000256" key="5">
    <source>
        <dbReference type="ARBA" id="ARBA00022737"/>
    </source>
</evidence>
<feature type="repeat" description="LDL-receptor class B" evidence="8">
    <location>
        <begin position="158"/>
        <end position="200"/>
    </location>
</feature>
<dbReference type="Gene3D" id="2.120.10.30">
    <property type="entry name" value="TolB, C-terminal domain"/>
    <property type="match status" value="3"/>
</dbReference>
<feature type="repeat" description="LDL-receptor class B" evidence="8">
    <location>
        <begin position="506"/>
        <end position="548"/>
    </location>
</feature>
<dbReference type="PANTHER" id="PTHR46513:SF44">
    <property type="entry name" value="LDL RECEPTOR RELATED PROTEIN 4"/>
    <property type="match status" value="1"/>
</dbReference>
<keyword evidence="3" id="KW-0245">EGF-like domain</keyword>
<evidence type="ECO:0000313" key="12">
    <source>
        <dbReference type="Proteomes" id="UP001162156"/>
    </source>
</evidence>
<sequence>MNKHFYIAGGSTVPHPFGLDVFGNNIYWTDWETHNIEKANKNTGQNRTVLSKNMNDLMDVRVFHRDKKKVNNPCKDDNGGCSHLCLLRPNSNSCGCPTGIKLGNDQRTCANGPVNFLILAHRMDIRQISLDVPYMADVVLPFSQLKLATSVDVDRKTGEIYWTDTAEDTIQKATPDGKHREVIIMHEMEAPDGIAIDSTGRKIYWTDGERNSVEVAELNGKNRKLLFHRDLDNPRAITLHYHHGLMFWSDWGKQAKIEVAYMDGTNRKTLISRKLNWPNGLAIDRPSNRLYWNDGKLNTIESSDLSGNDRKVILTKVPHPYGLVVVGNHIYWTDWQTRALHRADKNSGADRTIIKDKLEGLMDVRSVQSDNIAENACGENNGGCSHLCLRNPASYTCACPTGLSKSKLNDKECELIPQTSLLLATRYALSQISLDTNDVWDVTLPIDEIHNVIDVDYHWEKKIIFYTDIERNVIQSVAMHNLSDVKTIVRSNLMSPDGLAVDWIANNIYWTNTGNKIIEVARLDGSNRRTVIKEFLHDPRSIVIFPRKGFLFWTDWGKPKIERSHLDGSGRRNLVDSDLSFPIGLVIDYNGRRLYWIDAKLNAERIETTDLHGKNRVVLNIQATHPFSLTQGRAGGRKREYIYWTDWVQKSVIRAEKTTGKDAIIVRPQLDAAMGLTMVTADRQLGWNPCAIDNGGCTHLCFFKQRNYTCGCPDEYTPTCKTEPNYLVSLKCPGGSFKCDEEEDYYDEMIPFYHHPYDINSFEEDTELKSVHHSNTFYIMTLVPMLFIILLCIILVVFLLIKKGKKKYMYGTSRSFSNPNYYSSNNEANAAPNNDRRQFIWKRLKYDKSQERVYEETVGISSPEIASLIPTILTPCSSNCETVTPEVERSPSVTPLHKTEVIESVS</sequence>
<feature type="repeat" description="LDL-receptor class B" evidence="8">
    <location>
        <begin position="201"/>
        <end position="243"/>
    </location>
</feature>
<keyword evidence="7" id="KW-0325">Glycoprotein</keyword>
<feature type="domain" description="EGF-like" evidence="10">
    <location>
        <begin position="376"/>
        <end position="414"/>
    </location>
</feature>
<evidence type="ECO:0000256" key="9">
    <source>
        <dbReference type="SAM" id="Phobius"/>
    </source>
</evidence>
<evidence type="ECO:0000256" key="4">
    <source>
        <dbReference type="ARBA" id="ARBA00022729"/>
    </source>
</evidence>
<feature type="repeat" description="LDL-receptor class B" evidence="8">
    <location>
        <begin position="462"/>
        <end position="505"/>
    </location>
</feature>
<evidence type="ECO:0000256" key="8">
    <source>
        <dbReference type="PROSITE-ProRule" id="PRU00461"/>
    </source>
</evidence>
<dbReference type="InterPro" id="IPR011042">
    <property type="entry name" value="6-blade_b-propeller_TolB-like"/>
</dbReference>
<evidence type="ECO:0000259" key="10">
    <source>
        <dbReference type="SMART" id="SM00181"/>
    </source>
</evidence>
<evidence type="ECO:0000313" key="11">
    <source>
        <dbReference type="EMBL" id="KAJ8949686.1"/>
    </source>
</evidence>
<feature type="domain" description="EGF-like" evidence="10">
    <location>
        <begin position="689"/>
        <end position="721"/>
    </location>
</feature>
<dbReference type="GO" id="GO:0005886">
    <property type="term" value="C:plasma membrane"/>
    <property type="evidence" value="ECO:0007669"/>
    <property type="project" value="UniProtKB-SubCell"/>
</dbReference>
<keyword evidence="4" id="KW-0732">Signal</keyword>
<dbReference type="AlphaFoldDB" id="A0AAV8YGJ5"/>
<keyword evidence="9" id="KW-0472">Membrane</keyword>
<gene>
    <name evidence="11" type="ORF">NQ314_008148</name>
</gene>
<evidence type="ECO:0000256" key="2">
    <source>
        <dbReference type="ARBA" id="ARBA00022475"/>
    </source>
</evidence>
<organism evidence="11 12">
    <name type="scientific">Rhamnusium bicolor</name>
    <dbReference type="NCBI Taxonomy" id="1586634"/>
    <lineage>
        <taxon>Eukaryota</taxon>
        <taxon>Metazoa</taxon>
        <taxon>Ecdysozoa</taxon>
        <taxon>Arthropoda</taxon>
        <taxon>Hexapoda</taxon>
        <taxon>Insecta</taxon>
        <taxon>Pterygota</taxon>
        <taxon>Neoptera</taxon>
        <taxon>Endopterygota</taxon>
        <taxon>Coleoptera</taxon>
        <taxon>Polyphaga</taxon>
        <taxon>Cucujiformia</taxon>
        <taxon>Chrysomeloidea</taxon>
        <taxon>Cerambycidae</taxon>
        <taxon>Lepturinae</taxon>
        <taxon>Rhagiini</taxon>
        <taxon>Rhamnusium</taxon>
    </lineage>
</organism>
<dbReference type="InterPro" id="IPR000742">
    <property type="entry name" value="EGF"/>
</dbReference>
<comment type="caution">
    <text evidence="11">The sequence shown here is derived from an EMBL/GenBank/DDBJ whole genome shotgun (WGS) entry which is preliminary data.</text>
</comment>
<dbReference type="InterPro" id="IPR000033">
    <property type="entry name" value="LDLR_classB_rpt"/>
</dbReference>
<evidence type="ECO:0000256" key="1">
    <source>
        <dbReference type="ARBA" id="ARBA00004251"/>
    </source>
</evidence>
<keyword evidence="5" id="KW-0677">Repeat</keyword>
<proteinExistence type="predicted"/>
<dbReference type="InterPro" id="IPR050778">
    <property type="entry name" value="Cueball_EGF_LRP_Nidogen"/>
</dbReference>
<evidence type="ECO:0000256" key="6">
    <source>
        <dbReference type="ARBA" id="ARBA00023157"/>
    </source>
</evidence>
<dbReference type="FunFam" id="2.120.10.30:FF:000241">
    <property type="entry name" value="Low-density lipoprotein receptor-related protein 6"/>
    <property type="match status" value="1"/>
</dbReference>
<comment type="subcellular location">
    <subcellularLocation>
        <location evidence="1">Cell membrane</location>
        <topology evidence="1">Single-pass type I membrane protein</topology>
    </subcellularLocation>
</comment>
<feature type="repeat" description="LDL-receptor class B" evidence="8">
    <location>
        <begin position="288"/>
        <end position="329"/>
    </location>
</feature>
<feature type="repeat" description="LDL-receptor class B" evidence="8">
    <location>
        <begin position="549"/>
        <end position="591"/>
    </location>
</feature>
<dbReference type="SMART" id="SM00181">
    <property type="entry name" value="EGF"/>
    <property type="match status" value="3"/>
</dbReference>
<dbReference type="PANTHER" id="PTHR46513">
    <property type="entry name" value="VITELLOGENIN RECEPTOR-LIKE PROTEIN-RELATED-RELATED"/>
    <property type="match status" value="1"/>
</dbReference>
<keyword evidence="12" id="KW-1185">Reference proteome</keyword>
<dbReference type="SUPFAM" id="SSF63825">
    <property type="entry name" value="YWTD domain"/>
    <property type="match status" value="3"/>
</dbReference>
<protein>
    <recommendedName>
        <fullName evidence="10">EGF-like domain-containing protein</fullName>
    </recommendedName>
</protein>
<accession>A0AAV8YGJ5</accession>
<evidence type="ECO:0000256" key="7">
    <source>
        <dbReference type="ARBA" id="ARBA00023180"/>
    </source>
</evidence>
<evidence type="ECO:0000256" key="3">
    <source>
        <dbReference type="ARBA" id="ARBA00022536"/>
    </source>
</evidence>
<dbReference type="Pfam" id="PF14670">
    <property type="entry name" value="FXa_inhibition"/>
    <property type="match status" value="2"/>
</dbReference>
<keyword evidence="2" id="KW-1003">Cell membrane</keyword>
<dbReference type="SUPFAM" id="SSF57196">
    <property type="entry name" value="EGF/Laminin"/>
    <property type="match status" value="2"/>
</dbReference>
<dbReference type="Proteomes" id="UP001162156">
    <property type="component" value="Unassembled WGS sequence"/>
</dbReference>
<dbReference type="FunFam" id="2.120.10.30:FF:000008">
    <property type="entry name" value="Low-density lipoprotein receptor-related protein 4"/>
    <property type="match status" value="1"/>
</dbReference>
<keyword evidence="9" id="KW-1133">Transmembrane helix</keyword>
<keyword evidence="9" id="KW-0812">Transmembrane</keyword>
<dbReference type="SMART" id="SM00135">
    <property type="entry name" value="LY"/>
    <property type="match status" value="11"/>
</dbReference>
<reference evidence="11" key="1">
    <citation type="journal article" date="2023" name="Insect Mol. Biol.">
        <title>Genome sequencing provides insights into the evolution of gene families encoding plant cell wall-degrading enzymes in longhorned beetles.</title>
        <authorList>
            <person name="Shin N.R."/>
            <person name="Okamura Y."/>
            <person name="Kirsch R."/>
            <person name="Pauchet Y."/>
        </authorList>
    </citation>
    <scope>NUCLEOTIDE SEQUENCE</scope>
    <source>
        <strain evidence="11">RBIC_L_NR</strain>
    </source>
</reference>
<dbReference type="PROSITE" id="PS51120">
    <property type="entry name" value="LDLRB"/>
    <property type="match status" value="7"/>
</dbReference>